<keyword evidence="2" id="KW-1185">Reference proteome</keyword>
<name>A0A177N891_9GAMM</name>
<sequence>MKVLAMKIFFRFLVFIIFPQLVNAEILTVSNIKELSDSRNDYIVRNVFFAPDKQKLWIMLDESERSSSKLVGKKIWRVNVSGAIESDSVYSEIKGKYLNNENQDFSVESMIEDGHGFICLIKESSGYLIILDGFPVIKLDSFKLFHAPVFQELLVLNKGYLLIGSSEGKGAALKAGLDGVIEWERYYESNIDVHNGLFAKDGKVVLLGSVFSSQGKDSIWFGWLSSDGELIKSKFIEGRNASFELNQTGDVVITYENFKSGSLNRVVSLFDSNFKEKWESVVFSIKANKVADMAGGVSFYNDRIVVVYGLPENGMRLDILDGRGRKLIEKDFVEKGMIFNLSTKIFLFKNENGLFVVQNNSKAVIEGGKFILHKIISLSDLRL</sequence>
<dbReference type="Proteomes" id="UP000077628">
    <property type="component" value="Unassembled WGS sequence"/>
</dbReference>
<dbReference type="AlphaFoldDB" id="A0A177N891"/>
<gene>
    <name evidence="1" type="ORF">A1355_00855</name>
</gene>
<proteinExistence type="predicted"/>
<evidence type="ECO:0000313" key="2">
    <source>
        <dbReference type="Proteomes" id="UP000077628"/>
    </source>
</evidence>
<dbReference type="EMBL" id="LUUK01000202">
    <property type="protein sequence ID" value="OAI14278.1"/>
    <property type="molecule type" value="Genomic_DNA"/>
</dbReference>
<protein>
    <submittedName>
        <fullName evidence="1">Uncharacterized protein</fullName>
    </submittedName>
</protein>
<reference evidence="2" key="1">
    <citation type="submission" date="2016-03" db="EMBL/GenBank/DDBJ databases">
        <authorList>
            <person name="Heylen K."/>
            <person name="De Vos P."/>
            <person name="Vekeman B."/>
        </authorList>
    </citation>
    <scope>NUCLEOTIDE SEQUENCE [LARGE SCALE GENOMIC DNA]</scope>
    <source>
        <strain evidence="2">R-45383</strain>
    </source>
</reference>
<comment type="caution">
    <text evidence="1">The sequence shown here is derived from an EMBL/GenBank/DDBJ whole genome shotgun (WGS) entry which is preliminary data.</text>
</comment>
<accession>A0A177N891</accession>
<dbReference type="OrthoDB" id="9811934at2"/>
<evidence type="ECO:0000313" key="1">
    <source>
        <dbReference type="EMBL" id="OAI14278.1"/>
    </source>
</evidence>
<dbReference type="RefSeq" id="WP_064031074.1">
    <property type="nucleotide sequence ID" value="NZ_LUUK01000202.1"/>
</dbReference>
<organism evidence="1 2">
    <name type="scientific">Methylomonas koyamae</name>
    <dbReference type="NCBI Taxonomy" id="702114"/>
    <lineage>
        <taxon>Bacteria</taxon>
        <taxon>Pseudomonadati</taxon>
        <taxon>Pseudomonadota</taxon>
        <taxon>Gammaproteobacteria</taxon>
        <taxon>Methylococcales</taxon>
        <taxon>Methylococcaceae</taxon>
        <taxon>Methylomonas</taxon>
    </lineage>
</organism>